<comment type="caution">
    <text evidence="4">The sequence shown here is derived from an EMBL/GenBank/DDBJ whole genome shotgun (WGS) entry which is preliminary data.</text>
</comment>
<gene>
    <name evidence="4" type="ORF">TrRE_jg12188</name>
</gene>
<protein>
    <submittedName>
        <fullName evidence="4">Uncharacterized protein</fullName>
    </submittedName>
</protein>
<accession>A0A9W6ZPG9</accession>
<keyword evidence="5" id="KW-1185">Reference proteome</keyword>
<keyword evidence="2" id="KW-0175">Coiled coil</keyword>
<dbReference type="Gene3D" id="1.10.287.1490">
    <property type="match status" value="1"/>
</dbReference>
<dbReference type="OrthoDB" id="47276at2759"/>
<dbReference type="SUPFAM" id="SSF50978">
    <property type="entry name" value="WD40 repeat-like"/>
    <property type="match status" value="1"/>
</dbReference>
<name>A0A9W6ZPG9_9STRA</name>
<organism evidence="4 5">
    <name type="scientific">Triparma retinervis</name>
    <dbReference type="NCBI Taxonomy" id="2557542"/>
    <lineage>
        <taxon>Eukaryota</taxon>
        <taxon>Sar</taxon>
        <taxon>Stramenopiles</taxon>
        <taxon>Ochrophyta</taxon>
        <taxon>Bolidophyceae</taxon>
        <taxon>Parmales</taxon>
        <taxon>Triparmaceae</taxon>
        <taxon>Triparma</taxon>
    </lineage>
</organism>
<dbReference type="EMBL" id="BRXZ01003375">
    <property type="protein sequence ID" value="GMH53650.1"/>
    <property type="molecule type" value="Genomic_DNA"/>
</dbReference>
<evidence type="ECO:0000256" key="3">
    <source>
        <dbReference type="SAM" id="MobiDB-lite"/>
    </source>
</evidence>
<evidence type="ECO:0000256" key="2">
    <source>
        <dbReference type="SAM" id="Coils"/>
    </source>
</evidence>
<dbReference type="InterPro" id="IPR036322">
    <property type="entry name" value="WD40_repeat_dom_sf"/>
</dbReference>
<dbReference type="InterPro" id="IPR015943">
    <property type="entry name" value="WD40/YVTN_repeat-like_dom_sf"/>
</dbReference>
<proteinExistence type="predicted"/>
<evidence type="ECO:0000256" key="1">
    <source>
        <dbReference type="PROSITE-ProRule" id="PRU00221"/>
    </source>
</evidence>
<evidence type="ECO:0000313" key="5">
    <source>
        <dbReference type="Proteomes" id="UP001165082"/>
    </source>
</evidence>
<dbReference type="PANTHER" id="PTHR32215">
    <property type="entry name" value="CILIA- AND FLAGELLA-ASSOCIATED PROTEIN 57"/>
    <property type="match status" value="1"/>
</dbReference>
<dbReference type="SMART" id="SM00320">
    <property type="entry name" value="WD40"/>
    <property type="match status" value="8"/>
</dbReference>
<dbReference type="SUPFAM" id="SSF50998">
    <property type="entry name" value="Quinoprotein alcohol dehydrogenase-like"/>
    <property type="match status" value="1"/>
</dbReference>
<dbReference type="PROSITE" id="PS50294">
    <property type="entry name" value="WD_REPEATS_REGION"/>
    <property type="match status" value="1"/>
</dbReference>
<reference evidence="4" key="1">
    <citation type="submission" date="2022-07" db="EMBL/GenBank/DDBJ databases">
        <title>Genome analysis of Parmales, a sister group of diatoms, reveals the evolutionary specialization of diatoms from phago-mixotrophs to photoautotrophs.</title>
        <authorList>
            <person name="Ban H."/>
            <person name="Sato S."/>
            <person name="Yoshikawa S."/>
            <person name="Kazumasa Y."/>
            <person name="Nakamura Y."/>
            <person name="Ichinomiya M."/>
            <person name="Saitoh K."/>
            <person name="Sato N."/>
            <person name="Blanc-Mathieu R."/>
            <person name="Endo H."/>
            <person name="Kuwata A."/>
            <person name="Ogata H."/>
        </authorList>
    </citation>
    <scope>NUCLEOTIDE SEQUENCE</scope>
</reference>
<keyword evidence="1" id="KW-0853">WD repeat</keyword>
<dbReference type="InterPro" id="IPR052993">
    <property type="entry name" value="CFA-57"/>
</dbReference>
<sequence length="1056" mass="118479">MATENLRFSHIFGLTGAVRNNIHFCEEGVVVYPCGSNTKSERGVVSIYDSSTLRRRKVLNFAELESKEIIHICFSQDNKLCLTQGGAPDYSLVLWNVEKAVKVIASVKLAAPNNAAIYKAEFCPADPSVISVTGQGVLRFFRILENAFRPATLSIKREPQDYVCQCWLPEDRVVVATENGELMIIENFEFKCVLSSSPSDGKLVGSIIAYSKGFIVGSAGGTLRIYERTDETRESYKLSKTFTVKTNLECTITNLAVSPSEDTLLCSTDDNQVYTFSLSNTDILKEDSMNFELLMAPFHGPGKSGSCQITGMDTCIWKPIVVTCGLDRTVRVWNYLEKSLELMKEFQEEAHSIALHPSGLYVLVGFTDRLRLCSILMGDIRCVKELSIKSCKECRFSHGGQHFAVVNSTTVQVYGTYTCELVATLRGHNGKVRSLYWRSGDRELATVGMDGSMFVWGVSLGTKEKEEIQPRCSFASGCGTADFSRGYVVGTDLTVKEYEMQLGSGKATMALKAEIVVEAPLGESCLSGSGKILFAGTAAAKKPGAIHAFKIKQQLEKGADELPIHAGPITCMRTSFDGQYLFSGSEDGSLAIFHVKDVEGKGGAKGRDRETGGDFAEEILVYKSDLEEKQAQISALHHKVEELSMNNDYQLRLKDMQYQEKSKEVTNKFTAELQADASRYSQLMEEKKEMEGSYEERMSALERKHADEFRELEDGYNGKINVEVQRYETLTSEREEQNRKWDEENQALVDSHTEFLQNLTDDYDKKVETEQASQSRLSEDKDKMGVKFDSMKEMVEEDAELEVQELKGKYEAKLSAERKATLRLQGENGFMRKKYESMFKEVNDQKEEISSLLDKEKELYESIKGLEKDIQGHKKEIREREETIVDKEKRIYDLKKKNQELEKFKFVLDYKIKELKRQIEPRENEISDMRTMIEEMDLELEQYHKSNSALDLMIGELRLKMDGMNREIAAQKKVISTGDEFIGRFRGDLEECAKRIGNGGSKGLKDEVARIYKVYANDDVAKGAEGRGTGDGGAGGKGKKGKGKGGEGGEAVQTQY</sequence>
<feature type="repeat" description="WD" evidence="1">
    <location>
        <begin position="562"/>
        <end position="596"/>
    </location>
</feature>
<feature type="coiled-coil region" evidence="2">
    <location>
        <begin position="835"/>
        <end position="890"/>
    </location>
</feature>
<dbReference type="PANTHER" id="PTHR32215:SF0">
    <property type="entry name" value="CILIA- AND FLAGELLA-ASSOCIATED PROTEIN 57"/>
    <property type="match status" value="1"/>
</dbReference>
<feature type="repeat" description="WD" evidence="1">
    <location>
        <begin position="425"/>
        <end position="466"/>
    </location>
</feature>
<dbReference type="InterPro" id="IPR001680">
    <property type="entry name" value="WD40_rpt"/>
</dbReference>
<feature type="compositionally biased region" description="Gly residues" evidence="3">
    <location>
        <begin position="1026"/>
        <end position="1036"/>
    </location>
</feature>
<dbReference type="Gene3D" id="2.130.10.10">
    <property type="entry name" value="YVTN repeat-like/Quinoprotein amine dehydrogenase"/>
    <property type="match status" value="3"/>
</dbReference>
<feature type="non-terminal residue" evidence="4">
    <location>
        <position position="1056"/>
    </location>
</feature>
<evidence type="ECO:0000313" key="4">
    <source>
        <dbReference type="EMBL" id="GMH53650.1"/>
    </source>
</evidence>
<dbReference type="PROSITE" id="PS50082">
    <property type="entry name" value="WD_REPEATS_2"/>
    <property type="match status" value="2"/>
</dbReference>
<dbReference type="InterPro" id="IPR011047">
    <property type="entry name" value="Quinoprotein_ADH-like_sf"/>
</dbReference>
<dbReference type="Pfam" id="PF00400">
    <property type="entry name" value="WD40"/>
    <property type="match status" value="3"/>
</dbReference>
<feature type="region of interest" description="Disordered" evidence="3">
    <location>
        <begin position="1022"/>
        <end position="1056"/>
    </location>
</feature>
<dbReference type="Proteomes" id="UP001165082">
    <property type="component" value="Unassembled WGS sequence"/>
</dbReference>
<dbReference type="AlphaFoldDB" id="A0A9W6ZPG9"/>